<comment type="subcellular location">
    <subcellularLocation>
        <location evidence="1">Mitochondrion matrix</location>
    </subcellularLocation>
</comment>
<evidence type="ECO:0000256" key="9">
    <source>
        <dbReference type="ARBA" id="ARBA00052418"/>
    </source>
</evidence>
<keyword evidence="5" id="KW-0808">Transferase</keyword>
<dbReference type="InterPro" id="IPR029063">
    <property type="entry name" value="SAM-dependent_MTases_sf"/>
</dbReference>
<dbReference type="HAMAP" id="MF_01007">
    <property type="entry name" value="16SrRNA_methyltr_H"/>
    <property type="match status" value="1"/>
</dbReference>
<dbReference type="Pfam" id="PF01795">
    <property type="entry name" value="Methyltransf_5"/>
    <property type="match status" value="1"/>
</dbReference>
<evidence type="ECO:0000313" key="16">
    <source>
        <dbReference type="Proteomes" id="UP001166674"/>
    </source>
</evidence>
<dbReference type="AlphaFoldDB" id="A0AA41MHR6"/>
<dbReference type="InterPro" id="IPR023397">
    <property type="entry name" value="SAM-dep_MeTrfase_MraW_recog"/>
</dbReference>
<feature type="compositionally biased region" description="Basic residues" evidence="14">
    <location>
        <begin position="562"/>
        <end position="572"/>
    </location>
</feature>
<keyword evidence="6" id="KW-0949">S-adenosyl-L-methionine</keyword>
<reference evidence="15" key="1">
    <citation type="submission" date="2020-03" db="EMBL/GenBank/DDBJ databases">
        <title>Studies in the Genomics of Life Span.</title>
        <authorList>
            <person name="Glass D."/>
        </authorList>
    </citation>
    <scope>NUCLEOTIDE SEQUENCE</scope>
    <source>
        <strain evidence="15">SUZIE</strain>
        <tissue evidence="15">Muscle</tissue>
    </source>
</reference>
<dbReference type="FunFam" id="1.10.150.170:FF:000002">
    <property type="entry name" value="Probable methyltransferase-like protein 15"/>
    <property type="match status" value="1"/>
</dbReference>
<gene>
    <name evidence="15" type="ORF">SUZIE_116690</name>
</gene>
<evidence type="ECO:0000256" key="3">
    <source>
        <dbReference type="ARBA" id="ARBA00022553"/>
    </source>
</evidence>
<evidence type="ECO:0000256" key="12">
    <source>
        <dbReference type="ARBA" id="ARBA00080961"/>
    </source>
</evidence>
<dbReference type="Gene3D" id="3.40.50.150">
    <property type="entry name" value="Vaccinia Virus protein VP39"/>
    <property type="match status" value="1"/>
</dbReference>
<keyword evidence="16" id="KW-1185">Reference proteome</keyword>
<comment type="function">
    <text evidence="10">N4-methylcytidine (m4C) methyltransferase responsible for the methylation of position C839 in mitochondrial 12S rRNA. Involved in the stabilization of 12S rRNA folding, therefore facilitating the assembly of the mitochondrial small ribosomal subunits.</text>
</comment>
<sequence length="572" mass="64335">MSNNDYHLSLCVRHYDKCLIFIISFNSYKNHISPSDPLDLRRRPDPPLPVRQVIKSGVRGIGVFTFRASHSPQVQKRLPQQLHFNVRLLELQTPPQNSKPSQLLQRLFSLAAVLVTSLRLTLPRRAAPGLQKAQRRGGVEAAFLYVAVATRGAVSGGGGRDLLTYRMLRYPYFCTIYKEYFPCWLKSGILNLGFWPKKIHTTAERYNENETQEQRDLTGDQELQTSQDFDSEAMAKLHIPVMVDEVVRCLAPEKGQIFLDMTFGSGGHTRAILQKESDITLYALDRDPMAYAIAEQLSKLYPKQIRAMLGQFSQAEDLLMKAGVQPGTLNGVLLDLGCSSMQLDAPERGFSLRKDGPLDMRMDGGRYPDMATAADVVNALDQKALASILRAYGEEKHAKKIASAIVHARSIYPITRTQQLASIVAGAFPPSAIYARKDLLQRSTHIATKTFQALRIFVNNELNELYMGLKTAQKFLRPGGRLVALSFHSLEDRIVKRFLLGISMMEKFNLSVRQKVIQTSQLSSYHENKEGSSVRAPLMWELIHKKVLTPEDQDVQNNPRGRSAKLRAAVKL</sequence>
<dbReference type="PANTHER" id="PTHR11265:SF0">
    <property type="entry name" value="12S RRNA N4-METHYLCYTIDINE METHYLTRANSFERASE"/>
    <property type="match status" value="1"/>
</dbReference>
<evidence type="ECO:0000256" key="14">
    <source>
        <dbReference type="SAM" id="MobiDB-lite"/>
    </source>
</evidence>
<evidence type="ECO:0000256" key="2">
    <source>
        <dbReference type="ARBA" id="ARBA00010396"/>
    </source>
</evidence>
<dbReference type="FunFam" id="3.40.50.150:FF:000226">
    <property type="entry name" value="probable methyltransferase-like protein 15 isoform X3"/>
    <property type="match status" value="1"/>
</dbReference>
<dbReference type="EMBL" id="JAATJV010184200">
    <property type="protein sequence ID" value="MBZ3872193.1"/>
    <property type="molecule type" value="Genomic_DNA"/>
</dbReference>
<comment type="catalytic activity">
    <reaction evidence="9">
        <text>cytidine(839) in 12S rRNA + S-adenosyl-L-methionine = N(4)-methylcytidine(839) in 12S rRNA + S-adenosyl-L-homocysteine + H(+)</text>
        <dbReference type="Rhea" id="RHEA:62524"/>
        <dbReference type="Rhea" id="RHEA-COMP:16109"/>
        <dbReference type="Rhea" id="RHEA-COMP:16110"/>
        <dbReference type="ChEBI" id="CHEBI:15378"/>
        <dbReference type="ChEBI" id="CHEBI:57856"/>
        <dbReference type="ChEBI" id="CHEBI:59789"/>
        <dbReference type="ChEBI" id="CHEBI:74506"/>
        <dbReference type="ChEBI" id="CHEBI:82748"/>
    </reaction>
    <physiologicalReaction direction="left-to-right" evidence="9">
        <dbReference type="Rhea" id="RHEA:62525"/>
    </physiologicalReaction>
</comment>
<evidence type="ECO:0000256" key="5">
    <source>
        <dbReference type="ARBA" id="ARBA00022679"/>
    </source>
</evidence>
<dbReference type="NCBIfam" id="TIGR00006">
    <property type="entry name" value="16S rRNA (cytosine(1402)-N(4))-methyltransferase RsmH"/>
    <property type="match status" value="1"/>
</dbReference>
<dbReference type="SUPFAM" id="SSF81799">
    <property type="entry name" value="Putative methyltransferase TM0872, insert domain"/>
    <property type="match status" value="1"/>
</dbReference>
<evidence type="ECO:0000256" key="4">
    <source>
        <dbReference type="ARBA" id="ARBA00022603"/>
    </source>
</evidence>
<dbReference type="PANTHER" id="PTHR11265">
    <property type="entry name" value="S-ADENOSYL-METHYLTRANSFERASE MRAW"/>
    <property type="match status" value="1"/>
</dbReference>
<protein>
    <recommendedName>
        <fullName evidence="11">12S rRNA N(4)-cytidine methyltransferase METTL15</fullName>
    </recommendedName>
    <alternativeName>
        <fullName evidence="12">Methyltransferase 5 domain-containing protein 1</fullName>
    </alternativeName>
    <alternativeName>
        <fullName evidence="13">Methyltransferase-like protein 15</fullName>
    </alternativeName>
</protein>
<evidence type="ECO:0000256" key="11">
    <source>
        <dbReference type="ARBA" id="ARBA00073136"/>
    </source>
</evidence>
<feature type="region of interest" description="Disordered" evidence="14">
    <location>
        <begin position="552"/>
        <end position="572"/>
    </location>
</feature>
<dbReference type="InterPro" id="IPR002903">
    <property type="entry name" value="RsmH"/>
</dbReference>
<accession>A0AA41MHR6</accession>
<evidence type="ECO:0000256" key="13">
    <source>
        <dbReference type="ARBA" id="ARBA00081509"/>
    </source>
</evidence>
<dbReference type="SUPFAM" id="SSF53335">
    <property type="entry name" value="S-adenosyl-L-methionine-dependent methyltransferases"/>
    <property type="match status" value="1"/>
</dbReference>
<comment type="caution">
    <text evidence="15">The sequence shown here is derived from an EMBL/GenBank/DDBJ whole genome shotgun (WGS) entry which is preliminary data.</text>
</comment>
<dbReference type="Proteomes" id="UP001166674">
    <property type="component" value="Unassembled WGS sequence"/>
</dbReference>
<name>A0AA41MHR6_SCICA</name>
<dbReference type="GO" id="GO:0071424">
    <property type="term" value="F:rRNA (cytosine-N4-)-methyltransferase activity"/>
    <property type="evidence" value="ECO:0007669"/>
    <property type="project" value="TreeGrafter"/>
</dbReference>
<keyword evidence="4 15" id="KW-0489">Methyltransferase</keyword>
<evidence type="ECO:0000256" key="1">
    <source>
        <dbReference type="ARBA" id="ARBA00004305"/>
    </source>
</evidence>
<evidence type="ECO:0000256" key="8">
    <source>
        <dbReference type="ARBA" id="ARBA00023128"/>
    </source>
</evidence>
<dbReference type="Gene3D" id="1.10.150.170">
    <property type="entry name" value="Putative methyltransferase TM0872, insert domain"/>
    <property type="match status" value="1"/>
</dbReference>
<organism evidence="15 16">
    <name type="scientific">Sciurus carolinensis</name>
    <name type="common">Eastern gray squirrel</name>
    <dbReference type="NCBI Taxonomy" id="30640"/>
    <lineage>
        <taxon>Eukaryota</taxon>
        <taxon>Metazoa</taxon>
        <taxon>Chordata</taxon>
        <taxon>Craniata</taxon>
        <taxon>Vertebrata</taxon>
        <taxon>Euteleostomi</taxon>
        <taxon>Mammalia</taxon>
        <taxon>Eutheria</taxon>
        <taxon>Euarchontoglires</taxon>
        <taxon>Glires</taxon>
        <taxon>Rodentia</taxon>
        <taxon>Sciuromorpha</taxon>
        <taxon>Sciuridae</taxon>
        <taxon>Sciurinae</taxon>
        <taxon>Sciurini</taxon>
        <taxon>Sciurus</taxon>
    </lineage>
</organism>
<evidence type="ECO:0000313" key="15">
    <source>
        <dbReference type="EMBL" id="MBZ3872193.1"/>
    </source>
</evidence>
<keyword evidence="3" id="KW-0597">Phosphoprotein</keyword>
<dbReference type="GO" id="GO:0070475">
    <property type="term" value="P:rRNA base methylation"/>
    <property type="evidence" value="ECO:0007669"/>
    <property type="project" value="TreeGrafter"/>
</dbReference>
<evidence type="ECO:0000256" key="6">
    <source>
        <dbReference type="ARBA" id="ARBA00022691"/>
    </source>
</evidence>
<evidence type="ECO:0000256" key="10">
    <source>
        <dbReference type="ARBA" id="ARBA00056391"/>
    </source>
</evidence>
<dbReference type="GO" id="GO:0005759">
    <property type="term" value="C:mitochondrial matrix"/>
    <property type="evidence" value="ECO:0007669"/>
    <property type="project" value="UniProtKB-SubCell"/>
</dbReference>
<evidence type="ECO:0000256" key="7">
    <source>
        <dbReference type="ARBA" id="ARBA00022946"/>
    </source>
</evidence>
<keyword evidence="7" id="KW-0809">Transit peptide</keyword>
<proteinExistence type="inferred from homology"/>
<keyword evidence="8" id="KW-0496">Mitochondrion</keyword>
<comment type="similarity">
    <text evidence="2">Belongs to the methyltransferase superfamily. RsmH family.</text>
</comment>